<dbReference type="InterPro" id="IPR003593">
    <property type="entry name" value="AAA+_ATPase"/>
</dbReference>
<name>A0ABU5E5F2_9PROT</name>
<dbReference type="InterPro" id="IPR017871">
    <property type="entry name" value="ABC_transporter-like_CS"/>
</dbReference>
<evidence type="ECO:0000256" key="4">
    <source>
        <dbReference type="ARBA" id="ARBA00022840"/>
    </source>
</evidence>
<evidence type="ECO:0000313" key="8">
    <source>
        <dbReference type="Proteomes" id="UP001279642"/>
    </source>
</evidence>
<comment type="similarity">
    <text evidence="1 5">Belongs to the ABC transporter superfamily.</text>
</comment>
<comment type="subcellular location">
    <subcellularLocation>
        <location evidence="5">Cell inner membrane</location>
        <topology evidence="5">Peripheral membrane protein</topology>
    </subcellularLocation>
</comment>
<dbReference type="Gene3D" id="3.40.50.300">
    <property type="entry name" value="P-loop containing nucleotide triphosphate hydrolases"/>
    <property type="match status" value="1"/>
</dbReference>
<dbReference type="SMART" id="SM00382">
    <property type="entry name" value="AAA"/>
    <property type="match status" value="1"/>
</dbReference>
<keyword evidence="8" id="KW-1185">Reference proteome</keyword>
<dbReference type="RefSeq" id="WP_320506611.1">
    <property type="nucleotide sequence ID" value="NZ_JAXCLW010000001.1"/>
</dbReference>
<evidence type="ECO:0000256" key="2">
    <source>
        <dbReference type="ARBA" id="ARBA00022448"/>
    </source>
</evidence>
<dbReference type="GO" id="GO:0005524">
    <property type="term" value="F:ATP binding"/>
    <property type="evidence" value="ECO:0007669"/>
    <property type="project" value="UniProtKB-KW"/>
</dbReference>
<protein>
    <recommendedName>
        <fullName evidence="5">Quaternary amine transport ATP-binding protein</fullName>
        <ecNumber evidence="5">7.6.2.9</ecNumber>
    </recommendedName>
</protein>
<keyword evidence="2 5" id="KW-0813">Transport</keyword>
<dbReference type="NCBIfam" id="TIGR01186">
    <property type="entry name" value="proV"/>
    <property type="match status" value="1"/>
</dbReference>
<dbReference type="PANTHER" id="PTHR43869:SF1">
    <property type="entry name" value="GLYCINE BETAINE_PROLINE BETAINE TRANSPORT SYSTEM ATP-BINDING PROTEIN PROV"/>
    <property type="match status" value="1"/>
</dbReference>
<organism evidence="7 8">
    <name type="scientific">Dongia soli</name>
    <dbReference type="NCBI Taxonomy" id="600628"/>
    <lineage>
        <taxon>Bacteria</taxon>
        <taxon>Pseudomonadati</taxon>
        <taxon>Pseudomonadota</taxon>
        <taxon>Alphaproteobacteria</taxon>
        <taxon>Rhodospirillales</taxon>
        <taxon>Dongiaceae</taxon>
        <taxon>Dongia</taxon>
    </lineage>
</organism>
<dbReference type="InterPro" id="IPR005892">
    <property type="entry name" value="Gly-betaine_transp_ATP-bd"/>
</dbReference>
<dbReference type="InterPro" id="IPR003439">
    <property type="entry name" value="ABC_transporter-like_ATP-bd"/>
</dbReference>
<evidence type="ECO:0000256" key="3">
    <source>
        <dbReference type="ARBA" id="ARBA00022741"/>
    </source>
</evidence>
<dbReference type="Proteomes" id="UP001279642">
    <property type="component" value="Unassembled WGS sequence"/>
</dbReference>
<keyword evidence="5" id="KW-0472">Membrane</keyword>
<dbReference type="SUPFAM" id="SSF52540">
    <property type="entry name" value="P-loop containing nucleoside triphosphate hydrolases"/>
    <property type="match status" value="1"/>
</dbReference>
<evidence type="ECO:0000256" key="1">
    <source>
        <dbReference type="ARBA" id="ARBA00005417"/>
    </source>
</evidence>
<dbReference type="EMBL" id="JAXCLW010000001">
    <property type="protein sequence ID" value="MDY0881552.1"/>
    <property type="molecule type" value="Genomic_DNA"/>
</dbReference>
<evidence type="ECO:0000313" key="7">
    <source>
        <dbReference type="EMBL" id="MDY0881552.1"/>
    </source>
</evidence>
<keyword evidence="3 5" id="KW-0547">Nucleotide-binding</keyword>
<evidence type="ECO:0000259" key="6">
    <source>
        <dbReference type="PROSITE" id="PS50893"/>
    </source>
</evidence>
<accession>A0ABU5E5F2</accession>
<comment type="subunit">
    <text evidence="5">The complex is probably composed of two ATP-binding proteins, two transmembrane proteins and a solute-binding protein.</text>
</comment>
<feature type="domain" description="ABC transporter" evidence="6">
    <location>
        <begin position="36"/>
        <end position="276"/>
    </location>
</feature>
<dbReference type="Pfam" id="PF00005">
    <property type="entry name" value="ABC_tran"/>
    <property type="match status" value="1"/>
</dbReference>
<dbReference type="PROSITE" id="PS50893">
    <property type="entry name" value="ABC_TRANSPORTER_2"/>
    <property type="match status" value="1"/>
</dbReference>
<dbReference type="InterPro" id="IPR027417">
    <property type="entry name" value="P-loop_NTPase"/>
</dbReference>
<dbReference type="PROSITE" id="PS00211">
    <property type="entry name" value="ABC_TRANSPORTER_1"/>
    <property type="match status" value="1"/>
</dbReference>
<gene>
    <name evidence="7" type="ORF">SMD27_01725</name>
</gene>
<evidence type="ECO:0000256" key="5">
    <source>
        <dbReference type="RuleBase" id="RU369116"/>
    </source>
</evidence>
<dbReference type="InterPro" id="IPR051921">
    <property type="entry name" value="ABC_osmolyte_uptake_ATP-bind"/>
</dbReference>
<comment type="catalytic activity">
    <reaction evidence="5">
        <text>a quaternary ammonium(out) + ATP + H2O = a quaternary ammonium(in) + ADP + phosphate + H(+)</text>
        <dbReference type="Rhea" id="RHEA:11036"/>
        <dbReference type="ChEBI" id="CHEBI:15377"/>
        <dbReference type="ChEBI" id="CHEBI:15378"/>
        <dbReference type="ChEBI" id="CHEBI:30616"/>
        <dbReference type="ChEBI" id="CHEBI:35267"/>
        <dbReference type="ChEBI" id="CHEBI:43474"/>
        <dbReference type="ChEBI" id="CHEBI:456216"/>
    </reaction>
</comment>
<keyword evidence="5" id="KW-0997">Cell inner membrane</keyword>
<keyword evidence="4 5" id="KW-0067">ATP-binding</keyword>
<dbReference type="EC" id="7.6.2.9" evidence="5"/>
<dbReference type="PANTHER" id="PTHR43869">
    <property type="entry name" value="GLYCINE BETAINE/PROLINE BETAINE TRANSPORT SYSTEM ATP-BINDING PROTEIN PROV"/>
    <property type="match status" value="1"/>
</dbReference>
<sequence>MNPGTDDRPVKLSCRNLWKIFGPDPRGILTALDGSLGDRTVLNHRLHQSGHLAAAIDVNFDIRLGEIFVIMGLSGSGKSTLVRCLSRLIEPTMGEILLDGEDLLTVSKARLIELRRRAMGMVFQNFGLLPHLTVRDNVAFPLRIQGMSETERLSRAKDMIDLVGLGGKETAFPHQLSGGQQQRVGIARSLAVGPELWFLDEPFSALDPLIRRQMQDEFLRLQRMLQKTIIFITHDIAEAFRLADRIAIMRDGEVIQLGRPAEIALKPANDYVADFTEEISLTRVISVADVMRPAGSETASLPAKPVSSRLMLEELVPQLAAGVSAFPVVDDGERLLGHVAAADIVDILERDRLRRRRA</sequence>
<keyword evidence="5" id="KW-1003">Cell membrane</keyword>
<comment type="caution">
    <text evidence="7">The sequence shown here is derived from an EMBL/GenBank/DDBJ whole genome shotgun (WGS) entry which is preliminary data.</text>
</comment>
<reference evidence="7 8" key="1">
    <citation type="journal article" date="2016" name="Antonie Van Leeuwenhoek">
        <title>Dongia soli sp. nov., isolated from soil from Dokdo, Korea.</title>
        <authorList>
            <person name="Kim D.U."/>
            <person name="Lee H."/>
            <person name="Kim H."/>
            <person name="Kim S.G."/>
            <person name="Ka J.O."/>
        </authorList>
    </citation>
    <scope>NUCLEOTIDE SEQUENCE [LARGE SCALE GENOMIC DNA]</scope>
    <source>
        <strain evidence="7 8">D78</strain>
    </source>
</reference>
<proteinExistence type="inferred from homology"/>